<gene>
    <name evidence="4" type="ORF">H9751_11750</name>
</gene>
<reference evidence="4" key="2">
    <citation type="submission" date="2021-04" db="EMBL/GenBank/DDBJ databases">
        <authorList>
            <person name="Gilroy R."/>
        </authorList>
    </citation>
    <scope>NUCLEOTIDE SEQUENCE</scope>
    <source>
        <strain evidence="4">ChiHjej13B12-4958</strain>
    </source>
</reference>
<organism evidence="4 5">
    <name type="scientific">Candidatus Corynebacterium faecigallinarum</name>
    <dbReference type="NCBI Taxonomy" id="2838528"/>
    <lineage>
        <taxon>Bacteria</taxon>
        <taxon>Bacillati</taxon>
        <taxon>Actinomycetota</taxon>
        <taxon>Actinomycetes</taxon>
        <taxon>Mycobacteriales</taxon>
        <taxon>Corynebacteriaceae</taxon>
        <taxon>Corynebacterium</taxon>
    </lineage>
</organism>
<evidence type="ECO:0000256" key="1">
    <source>
        <dbReference type="SAM" id="MobiDB-lite"/>
    </source>
</evidence>
<feature type="transmembrane region" description="Helical" evidence="2">
    <location>
        <begin position="793"/>
        <end position="811"/>
    </location>
</feature>
<feature type="compositionally biased region" description="Acidic residues" evidence="1">
    <location>
        <begin position="737"/>
        <end position="756"/>
    </location>
</feature>
<feature type="domain" description="Htaa" evidence="3">
    <location>
        <begin position="70"/>
        <end position="235"/>
    </location>
</feature>
<evidence type="ECO:0000256" key="2">
    <source>
        <dbReference type="SAM" id="Phobius"/>
    </source>
</evidence>
<feature type="domain" description="Htaa" evidence="3">
    <location>
        <begin position="563"/>
        <end position="720"/>
    </location>
</feature>
<keyword evidence="2" id="KW-0472">Membrane</keyword>
<feature type="compositionally biased region" description="Polar residues" evidence="1">
    <location>
        <begin position="293"/>
        <end position="304"/>
    </location>
</feature>
<proteinExistence type="predicted"/>
<sequence>MTLKVHTVNSRKSLRPARSLRIASASVVVATIPLVGAVALPGVVTSAAAEPVVAEQGAAAGSGQISSVSQGTLSWGIKQSFRNYLTGPIAGGHWNLDGIGFTGGAKTEDGAFQFSADPAGARVQGDDADIPLNGSMTLTGHAGLINVTLSNLEMQIRGNQAQLIADGRYLAADVDAVVSLAGGPPAFSGEPVATFTLDETLSEAGAASGAATVTGDSWIHENLNKALLGNYGAGKNDGDRFSLDLTTTPGGAQGVDSSVQIARSAGQSEAAAQPGPQAEQAPAAQPAQQAQPNTQGQVAAATTPTTGVSQCGEIQSASVGWGIKQSFRSYLNGPIAMGGWNLNGVGFSGDPRGQGTFDFTGDAGAATLSGQDADIPLNGSVNLHGHFGALDITLSKMSVKVRGTTAQFIADYRSTTVSGFTPGAEVTGADTGSQVAIAEFTLDQPITSAGSGDITLSGPGFITAEGNKAFGGNYGEGNNEADPLNVTLATDGNDCASGAGEGLGALDAATPATGGGAAAGAGAVDTGSGNPDLGVTAPRVTGVANDSENSCEASDGSTQVAEARMGWGIKESFRSYIRGSIANGGWDLGGGAVYSGGAFVFTGNDGTAEVAGGSLTGANLTFDGSVHFTGHEGVLDTTVANPEIRIDGNTGTLFADVTSNDTEGKPHNYGRIAVADLSVDGAGVTDGVAEGTATATLTADGSSAMGTFYETGAAMDPLSFAAALGCDGEAGSLGDMPVDETEDGREDDDSDADAADGEVTIRGNDDADSAASDSSDGDDESALMSFITTPASAIPSAIALIAVIVAGWLGLRLRGTRQSGLD</sequence>
<evidence type="ECO:0000259" key="3">
    <source>
        <dbReference type="Pfam" id="PF04213"/>
    </source>
</evidence>
<name>A0A9D2QEP4_9CORY</name>
<reference evidence="4" key="1">
    <citation type="journal article" date="2021" name="PeerJ">
        <title>Extensive microbial diversity within the chicken gut microbiome revealed by metagenomics and culture.</title>
        <authorList>
            <person name="Gilroy R."/>
            <person name="Ravi A."/>
            <person name="Getino M."/>
            <person name="Pursley I."/>
            <person name="Horton D.L."/>
            <person name="Alikhan N.F."/>
            <person name="Baker D."/>
            <person name="Gharbi K."/>
            <person name="Hall N."/>
            <person name="Watson M."/>
            <person name="Adriaenssens E.M."/>
            <person name="Foster-Nyarko E."/>
            <person name="Jarju S."/>
            <person name="Secka A."/>
            <person name="Antonio M."/>
            <person name="Oren A."/>
            <person name="Chaudhuri R.R."/>
            <person name="La Ragione R."/>
            <person name="Hildebrand F."/>
            <person name="Pallen M.J."/>
        </authorList>
    </citation>
    <scope>NUCLEOTIDE SEQUENCE</scope>
    <source>
        <strain evidence="4">ChiHjej13B12-4958</strain>
    </source>
</reference>
<feature type="region of interest" description="Disordered" evidence="1">
    <location>
        <begin position="260"/>
        <end position="304"/>
    </location>
</feature>
<evidence type="ECO:0000313" key="4">
    <source>
        <dbReference type="EMBL" id="HJC86184.1"/>
    </source>
</evidence>
<comment type="caution">
    <text evidence="4">The sequence shown here is derived from an EMBL/GenBank/DDBJ whole genome shotgun (WGS) entry which is preliminary data.</text>
</comment>
<feature type="region of interest" description="Disordered" evidence="1">
    <location>
        <begin position="731"/>
        <end position="780"/>
    </location>
</feature>
<feature type="compositionally biased region" description="Low complexity" evidence="1">
    <location>
        <begin position="264"/>
        <end position="292"/>
    </location>
</feature>
<dbReference type="AlphaFoldDB" id="A0A9D2QEP4"/>
<evidence type="ECO:0000313" key="5">
    <source>
        <dbReference type="Proteomes" id="UP000823858"/>
    </source>
</evidence>
<keyword evidence="2" id="KW-0812">Transmembrane</keyword>
<feature type="domain" description="Htaa" evidence="3">
    <location>
        <begin position="317"/>
        <end position="486"/>
    </location>
</feature>
<dbReference type="EMBL" id="DWVP01000024">
    <property type="protein sequence ID" value="HJC86184.1"/>
    <property type="molecule type" value="Genomic_DNA"/>
</dbReference>
<accession>A0A9D2QEP4</accession>
<dbReference type="Proteomes" id="UP000823858">
    <property type="component" value="Unassembled WGS sequence"/>
</dbReference>
<keyword evidence="2" id="KW-1133">Transmembrane helix</keyword>
<feature type="transmembrane region" description="Helical" evidence="2">
    <location>
        <begin position="20"/>
        <end position="44"/>
    </location>
</feature>
<dbReference type="Pfam" id="PF04213">
    <property type="entry name" value="HtaA"/>
    <property type="match status" value="3"/>
</dbReference>
<dbReference type="InterPro" id="IPR007331">
    <property type="entry name" value="Htaa"/>
</dbReference>
<protein>
    <submittedName>
        <fullName evidence="4">HtaA domain-containing protein</fullName>
    </submittedName>
</protein>